<dbReference type="Proteomes" id="UP000239757">
    <property type="component" value="Unassembled WGS sequence"/>
</dbReference>
<accession>A0A2P5WWQ3</accession>
<evidence type="ECO:0000313" key="2">
    <source>
        <dbReference type="EMBL" id="PPR95522.1"/>
    </source>
</evidence>
<dbReference type="OrthoDB" id="1002578at2759"/>
<proteinExistence type="predicted"/>
<name>A0A2P5WWQ3_GOSBA</name>
<keyword evidence="1" id="KW-0472">Membrane</keyword>
<protein>
    <recommendedName>
        <fullName evidence="4">Reverse transcriptase zinc-binding domain-containing protein</fullName>
    </recommendedName>
</protein>
<keyword evidence="1" id="KW-1133">Transmembrane helix</keyword>
<evidence type="ECO:0000256" key="1">
    <source>
        <dbReference type="SAM" id="Phobius"/>
    </source>
</evidence>
<evidence type="ECO:0000313" key="3">
    <source>
        <dbReference type="Proteomes" id="UP000239757"/>
    </source>
</evidence>
<keyword evidence="1" id="KW-0812">Transmembrane</keyword>
<dbReference type="EMBL" id="KZ666264">
    <property type="protein sequence ID" value="PPR95522.1"/>
    <property type="molecule type" value="Genomic_DNA"/>
</dbReference>
<sequence>MVWGVKGRLLLKLLIQYGAAKIRLMLYGGLGLRIAIILLFCSYVLAAIKSEDKIWKLVWNGIATPNVELFVWRLMGGRIATKVELIKRDSSIGGILRTDEGRKLIVFFQACGYCGTDDDRFCGKMVL</sequence>
<organism evidence="2 3">
    <name type="scientific">Gossypium barbadense</name>
    <name type="common">Sea Island cotton</name>
    <name type="synonym">Hibiscus barbadensis</name>
    <dbReference type="NCBI Taxonomy" id="3634"/>
    <lineage>
        <taxon>Eukaryota</taxon>
        <taxon>Viridiplantae</taxon>
        <taxon>Streptophyta</taxon>
        <taxon>Embryophyta</taxon>
        <taxon>Tracheophyta</taxon>
        <taxon>Spermatophyta</taxon>
        <taxon>Magnoliopsida</taxon>
        <taxon>eudicotyledons</taxon>
        <taxon>Gunneridae</taxon>
        <taxon>Pentapetalae</taxon>
        <taxon>rosids</taxon>
        <taxon>malvids</taxon>
        <taxon>Malvales</taxon>
        <taxon>Malvaceae</taxon>
        <taxon>Malvoideae</taxon>
        <taxon>Gossypium</taxon>
    </lineage>
</organism>
<reference evidence="2 3" key="1">
    <citation type="submission" date="2015-01" db="EMBL/GenBank/DDBJ databases">
        <title>Genome of allotetraploid Gossypium barbadense reveals genomic plasticity and fiber elongation in cotton evolution.</title>
        <authorList>
            <person name="Chen X."/>
            <person name="Liu X."/>
            <person name="Zhao B."/>
            <person name="Zheng H."/>
            <person name="Hu Y."/>
            <person name="Lu G."/>
            <person name="Yang C."/>
            <person name="Chen J."/>
            <person name="Shan C."/>
            <person name="Zhang L."/>
            <person name="Zhou Y."/>
            <person name="Wang L."/>
            <person name="Guo W."/>
            <person name="Bai Y."/>
            <person name="Ruan J."/>
            <person name="Shangguan X."/>
            <person name="Mao Y."/>
            <person name="Jiang J."/>
            <person name="Zhu Y."/>
            <person name="Lei J."/>
            <person name="Kang H."/>
            <person name="Chen S."/>
            <person name="He X."/>
            <person name="Wang R."/>
            <person name="Wang Y."/>
            <person name="Chen J."/>
            <person name="Wang L."/>
            <person name="Yu S."/>
            <person name="Wang B."/>
            <person name="Wei J."/>
            <person name="Song S."/>
            <person name="Lu X."/>
            <person name="Gao Z."/>
            <person name="Gu W."/>
            <person name="Deng X."/>
            <person name="Ma D."/>
            <person name="Wang S."/>
            <person name="Liang W."/>
            <person name="Fang L."/>
            <person name="Cai C."/>
            <person name="Zhu X."/>
            <person name="Zhou B."/>
            <person name="Zhang Y."/>
            <person name="Chen Z."/>
            <person name="Xu S."/>
            <person name="Zhu R."/>
            <person name="Wang S."/>
            <person name="Zhang T."/>
            <person name="Zhao G."/>
        </authorList>
    </citation>
    <scope>NUCLEOTIDE SEQUENCE [LARGE SCALE GENOMIC DNA]</scope>
    <source>
        <strain evidence="3">cv. Xinhai21</strain>
        <tissue evidence="2">Leaf</tissue>
    </source>
</reference>
<feature type="transmembrane region" description="Helical" evidence="1">
    <location>
        <begin position="24"/>
        <end position="46"/>
    </location>
</feature>
<gene>
    <name evidence="2" type="ORF">GOBAR_AA25152</name>
</gene>
<dbReference type="AlphaFoldDB" id="A0A2P5WWQ3"/>
<evidence type="ECO:0008006" key="4">
    <source>
        <dbReference type="Google" id="ProtNLM"/>
    </source>
</evidence>